<evidence type="ECO:0000256" key="2">
    <source>
        <dbReference type="ARBA" id="ARBA00020974"/>
    </source>
</evidence>
<name>A0A5N5QN87_9AGAM</name>
<comment type="subcellular location">
    <subcellularLocation>
        <location evidence="1">Golgi apparatus membrane</location>
        <topology evidence="1">Peripheral membrane protein</topology>
    </subcellularLocation>
</comment>
<dbReference type="GO" id="GO:0017119">
    <property type="term" value="C:Golgi transport complex"/>
    <property type="evidence" value="ECO:0007669"/>
    <property type="project" value="InterPro"/>
</dbReference>
<feature type="compositionally biased region" description="Basic and acidic residues" evidence="5">
    <location>
        <begin position="1246"/>
        <end position="1255"/>
    </location>
</feature>
<dbReference type="Pfam" id="PF10392">
    <property type="entry name" value="COG5_N"/>
    <property type="match status" value="1"/>
</dbReference>
<feature type="region of interest" description="Disordered" evidence="5">
    <location>
        <begin position="413"/>
        <end position="447"/>
    </location>
</feature>
<keyword evidence="10" id="KW-1185">Reference proteome</keyword>
<keyword evidence="6" id="KW-0812">Transmembrane</keyword>
<dbReference type="InterPro" id="IPR049176">
    <property type="entry name" value="COG5_N"/>
</dbReference>
<protein>
    <recommendedName>
        <fullName evidence="2">Conserved oligomeric Golgi complex subunit 5</fullName>
    </recommendedName>
</protein>
<keyword evidence="3" id="KW-0333">Golgi apparatus</keyword>
<sequence>MDIDPLQDVAPARYAVESDSEDEMGYYPSPRIARHIHTFTVDSNNAPTIGGPMIIVCGQVGISWASGFEAKTTGSINLDGVQVIEYREVDSKFSIAVLHHRLPLNVQSPVAQALLQSQKSEQPIVVIDSYSYLAYISGQPRIQEEHPVRYLCTSAAVRPQAQTIKPYEPPNLVQHLAAAIMAECEFLQYPASVFLIPTRQMALPPPTKPTEYNTSDGLPPNLETLQVAALGVSAALGISLDELGWVTSRVNERSTIKAKPHARHLHRKMSDWAEREFGSETFDSTEYTHKVLAGGASGNAANEDISQLIGRLTLAVDDVAGQIRSLVVAHHEALLAQAANVSGMEGLLSSVRQGINELTQSLDRLRLKVHVPYQTLAGLFFQLQKLRQASDVLRRTGRFVALARRLESQMKEIDGGVSIPAPQKSLPPATSSESMDTPVSGANAEDGNAKERAVARAALSIAELSSLLDSHSTSSLLTIETTNGTTNPTSPSSEQAALVPLQKINVIARLIPMVESSRKRISEEMESMIVEGLASLNQSVLAAALQTAFNLRIMPNVVQGLLLDLTEAVDARIKSAFDVSKIAKEISGKDPAPPTTGLMYRSRVRTEPTNVTAPQWTNALWARLEQMIEEMAGCCIKVYNLEKVLKYKKDPASQVSFLDEAMTMLENKPTTTFWSALARSLDKHSKDATKASTFLQQTLSSGYPRFLRLFHDLFAKIALHTDTIYTISQQSPETVIILRSVSAFEALYLSRSTARLNEAIATAVRQQPPGAPEGLAISRTIVNELDSARFDPLLVKSVAKNVGAALDMLIARSDGLIVRDRSATSLVGPLGTVQQGLNAQLFTMLHTCWARLDKLEGEFHDSVISLLKLSIKKLARQCEGISDPLLGAIRKDLGLILSRMHRVDFSKSFETVAPGMGGGASSYMNELTAKLSFLRNEIFSKFSVGEVVQDWITNVAKNAIRTFVLNASIIKPLGEAGKLQLTSDMTELEFSLGSFVADPSRRTGSLEILGDDYRVLRALRPLLFLDTALLSSPDDTYGLPPLIILHHIIVRSPYPLPHALHSWSEAEYVRWIEDHTPREALTLIEACVPKWEAQNAKMGDAKGTRTNGNEDWHLTATRPEVPVRDNDDSAMRKTPYLISLVVGLATLALTIVSISVPKLLRVPSITTCSDLSYTGLYEQCELRKTSPAPPYDPENPHPTLPLPPNTPSKPPPEPQSISDILYYKYIHGTEPPLTDPTRPENPIPPPKRELPPRDKTSIKYKCKPFPSRTACDHDGQSFCVLWTTAGYAMQMSLVFSVVALIILVVVSFRFSTRARRRGAWKIVGALTGVQVALQITAMAIIVHLRRSQPNWFNDGTKYGKSFILLIISWCMGFFLMVGLVGTGLAARAGHKWAAGKRGYHPIPDAH</sequence>
<feature type="compositionally biased region" description="Pro residues" evidence="5">
    <location>
        <begin position="1187"/>
        <end position="1214"/>
    </location>
</feature>
<feature type="compositionally biased region" description="Polar residues" evidence="5">
    <location>
        <begin position="428"/>
        <end position="437"/>
    </location>
</feature>
<dbReference type="InterPro" id="IPR048485">
    <property type="entry name" value="COG5_helical"/>
</dbReference>
<keyword evidence="4 6" id="KW-0472">Membrane</keyword>
<feature type="domain" description="Conserved oligomeric Golgi complex subunit 5 N-terminal" evidence="7">
    <location>
        <begin position="276"/>
        <end position="406"/>
    </location>
</feature>
<evidence type="ECO:0000256" key="6">
    <source>
        <dbReference type="SAM" id="Phobius"/>
    </source>
</evidence>
<feature type="region of interest" description="Disordered" evidence="5">
    <location>
        <begin position="1230"/>
        <end position="1255"/>
    </location>
</feature>
<feature type="transmembrane region" description="Helical" evidence="6">
    <location>
        <begin position="1362"/>
        <end position="1386"/>
    </location>
</feature>
<comment type="caution">
    <text evidence="9">The sequence shown here is derived from an EMBL/GenBank/DDBJ whole genome shotgun (WGS) entry which is preliminary data.</text>
</comment>
<gene>
    <name evidence="9" type="ORF">CTheo_3384</name>
</gene>
<dbReference type="InterPro" id="IPR019465">
    <property type="entry name" value="Cog5"/>
</dbReference>
<dbReference type="Proteomes" id="UP000383932">
    <property type="component" value="Unassembled WGS sequence"/>
</dbReference>
<proteinExistence type="predicted"/>
<evidence type="ECO:0000313" key="10">
    <source>
        <dbReference type="Proteomes" id="UP000383932"/>
    </source>
</evidence>
<feature type="transmembrane region" description="Helical" evidence="6">
    <location>
        <begin position="1287"/>
        <end position="1310"/>
    </location>
</feature>
<dbReference type="EMBL" id="SSOP01000044">
    <property type="protein sequence ID" value="KAB5593154.1"/>
    <property type="molecule type" value="Genomic_DNA"/>
</dbReference>
<evidence type="ECO:0000313" key="9">
    <source>
        <dbReference type="EMBL" id="KAB5593154.1"/>
    </source>
</evidence>
<dbReference type="OrthoDB" id="18786at2759"/>
<feature type="domain" description="Conserved oligomeric Golgi complex subunit 5 helical" evidence="8">
    <location>
        <begin position="501"/>
        <end position="714"/>
    </location>
</feature>
<reference evidence="9 10" key="1">
    <citation type="journal article" date="2019" name="Fungal Biol. Biotechnol.">
        <title>Draft genome sequence of fastidious pathogen Ceratobasidium theobromae, which causes vascular-streak dieback in Theobroma cacao.</title>
        <authorList>
            <person name="Ali S.S."/>
            <person name="Asman A."/>
            <person name="Shao J."/>
            <person name="Firmansyah A.P."/>
            <person name="Susilo A.W."/>
            <person name="Rosmana A."/>
            <person name="McMahon P."/>
            <person name="Junaid M."/>
            <person name="Guest D."/>
            <person name="Kheng T.Y."/>
            <person name="Meinhardt L.W."/>
            <person name="Bailey B.A."/>
        </authorList>
    </citation>
    <scope>NUCLEOTIDE SEQUENCE [LARGE SCALE GENOMIC DNA]</scope>
    <source>
        <strain evidence="9 10">CT2</strain>
    </source>
</reference>
<evidence type="ECO:0000256" key="4">
    <source>
        <dbReference type="ARBA" id="ARBA00023136"/>
    </source>
</evidence>
<dbReference type="PANTHER" id="PTHR13228:SF3">
    <property type="entry name" value="CONSERVED OLIGOMERIC GOLGI COMPLEX SUBUNIT 5"/>
    <property type="match status" value="1"/>
</dbReference>
<feature type="transmembrane region" description="Helical" evidence="6">
    <location>
        <begin position="1322"/>
        <end position="1342"/>
    </location>
</feature>
<dbReference type="PANTHER" id="PTHR13228">
    <property type="entry name" value="CONSERVED OLIGOMERIC GOLGI COMPLEX COMPONENT 5"/>
    <property type="match status" value="1"/>
</dbReference>
<dbReference type="GO" id="GO:0000139">
    <property type="term" value="C:Golgi membrane"/>
    <property type="evidence" value="ECO:0007669"/>
    <property type="project" value="UniProtKB-SubCell"/>
</dbReference>
<accession>A0A5N5QN87</accession>
<evidence type="ECO:0000256" key="1">
    <source>
        <dbReference type="ARBA" id="ARBA00004395"/>
    </source>
</evidence>
<keyword evidence="6" id="KW-1133">Transmembrane helix</keyword>
<organism evidence="9 10">
    <name type="scientific">Ceratobasidium theobromae</name>
    <dbReference type="NCBI Taxonomy" id="1582974"/>
    <lineage>
        <taxon>Eukaryota</taxon>
        <taxon>Fungi</taxon>
        <taxon>Dikarya</taxon>
        <taxon>Basidiomycota</taxon>
        <taxon>Agaricomycotina</taxon>
        <taxon>Agaricomycetes</taxon>
        <taxon>Cantharellales</taxon>
        <taxon>Ceratobasidiaceae</taxon>
        <taxon>Ceratobasidium</taxon>
    </lineage>
</organism>
<evidence type="ECO:0000256" key="5">
    <source>
        <dbReference type="SAM" id="MobiDB-lite"/>
    </source>
</evidence>
<dbReference type="Pfam" id="PF20649">
    <property type="entry name" value="COG5_C"/>
    <property type="match status" value="1"/>
</dbReference>
<evidence type="ECO:0000256" key="3">
    <source>
        <dbReference type="ARBA" id="ARBA00023034"/>
    </source>
</evidence>
<dbReference type="GO" id="GO:0006891">
    <property type="term" value="P:intra-Golgi vesicle-mediated transport"/>
    <property type="evidence" value="ECO:0007669"/>
    <property type="project" value="InterPro"/>
</dbReference>
<feature type="region of interest" description="Disordered" evidence="5">
    <location>
        <begin position="1184"/>
        <end position="1214"/>
    </location>
</feature>
<evidence type="ECO:0000259" key="7">
    <source>
        <dbReference type="Pfam" id="PF10392"/>
    </source>
</evidence>
<evidence type="ECO:0000259" key="8">
    <source>
        <dbReference type="Pfam" id="PF20649"/>
    </source>
</evidence>